<evidence type="ECO:0000256" key="4">
    <source>
        <dbReference type="ARBA" id="ARBA00022723"/>
    </source>
</evidence>
<dbReference type="CDD" id="cd11035">
    <property type="entry name" value="P450cam-like"/>
    <property type="match status" value="1"/>
</dbReference>
<dbReference type="Pfam" id="PF00067">
    <property type="entry name" value="p450"/>
    <property type="match status" value="2"/>
</dbReference>
<keyword evidence="7 8" id="KW-0503">Monooxygenase</keyword>
<dbReference type="FunFam" id="1.10.630.10:FF:000018">
    <property type="entry name" value="Cytochrome P450 monooxygenase"/>
    <property type="match status" value="1"/>
</dbReference>
<dbReference type="Proteomes" id="UP000515663">
    <property type="component" value="Chromosome"/>
</dbReference>
<accession>A0A7D7QFL5</accession>
<dbReference type="GO" id="GO:0020037">
    <property type="term" value="F:heme binding"/>
    <property type="evidence" value="ECO:0007669"/>
    <property type="project" value="InterPro"/>
</dbReference>
<dbReference type="SUPFAM" id="SSF48264">
    <property type="entry name" value="Cytochrome P450"/>
    <property type="match status" value="1"/>
</dbReference>
<dbReference type="GO" id="GO:0016705">
    <property type="term" value="F:oxidoreductase activity, acting on paired donors, with incorporation or reduction of molecular oxygen"/>
    <property type="evidence" value="ECO:0007669"/>
    <property type="project" value="InterPro"/>
</dbReference>
<protein>
    <submittedName>
        <fullName evidence="9">Cytochrome P450</fullName>
    </submittedName>
</protein>
<dbReference type="GO" id="GO:0005506">
    <property type="term" value="F:iron ion binding"/>
    <property type="evidence" value="ECO:0007669"/>
    <property type="project" value="InterPro"/>
</dbReference>
<evidence type="ECO:0000256" key="7">
    <source>
        <dbReference type="ARBA" id="ARBA00023033"/>
    </source>
</evidence>
<dbReference type="PROSITE" id="PS00086">
    <property type="entry name" value="CYTOCHROME_P450"/>
    <property type="match status" value="1"/>
</dbReference>
<dbReference type="PANTHER" id="PTHR46696">
    <property type="entry name" value="P450, PUTATIVE (EUROFUNG)-RELATED"/>
    <property type="match status" value="1"/>
</dbReference>
<dbReference type="KEGG" id="gji:H1R19_12330"/>
<reference evidence="10" key="1">
    <citation type="submission" date="2020-07" db="EMBL/GenBank/DDBJ databases">
        <title>novel species isolated from the respiratory tract of Marmot.</title>
        <authorList>
            <person name="Zhang G."/>
        </authorList>
    </citation>
    <scope>NUCLEOTIDE SEQUENCE [LARGE SCALE GENOMIC DNA]</scope>
    <source>
        <strain evidence="10">686</strain>
    </source>
</reference>
<dbReference type="InterPro" id="IPR002397">
    <property type="entry name" value="Cyt_P450_B"/>
</dbReference>
<evidence type="ECO:0000256" key="3">
    <source>
        <dbReference type="ARBA" id="ARBA00022617"/>
    </source>
</evidence>
<proteinExistence type="inferred from homology"/>
<gene>
    <name evidence="9" type="ORF">H1R19_12330</name>
</gene>
<keyword evidence="10" id="KW-1185">Reference proteome</keyword>
<evidence type="ECO:0000256" key="2">
    <source>
        <dbReference type="ARBA" id="ARBA00010617"/>
    </source>
</evidence>
<keyword evidence="5 8" id="KW-0560">Oxidoreductase</keyword>
<dbReference type="InterPro" id="IPR001128">
    <property type="entry name" value="Cyt_P450"/>
</dbReference>
<name>A0A7D7QFL5_9ACTN</name>
<dbReference type="GO" id="GO:0004497">
    <property type="term" value="F:monooxygenase activity"/>
    <property type="evidence" value="ECO:0007669"/>
    <property type="project" value="UniProtKB-KW"/>
</dbReference>
<evidence type="ECO:0000256" key="6">
    <source>
        <dbReference type="ARBA" id="ARBA00023004"/>
    </source>
</evidence>
<dbReference type="EMBL" id="CP059491">
    <property type="protein sequence ID" value="QMS99781.1"/>
    <property type="molecule type" value="Genomic_DNA"/>
</dbReference>
<dbReference type="Gene3D" id="1.10.630.10">
    <property type="entry name" value="Cytochrome P450"/>
    <property type="match status" value="1"/>
</dbReference>
<comment type="similarity">
    <text evidence="2 8">Belongs to the cytochrome P450 family.</text>
</comment>
<evidence type="ECO:0000256" key="1">
    <source>
        <dbReference type="ARBA" id="ARBA00001971"/>
    </source>
</evidence>
<sequence>MSQIAPTTDDHETTFDHRTDETIRADQFGRWDELRDRCPMQVNRTAAPRPVWYALGYDEVLTAFQDWETFSSDSLEAFEPDEAYEKKTRWIPVEIDPPMHTEYRSLISSHFGPKAIADRADSIRDLACGLIDALAAKGQIEFVSEFAKDLPTRIFLDIMGMPIDDAPMLLAWIDSLMHTKPEDDPDFAIRLGVRRKVMGYLAGIIASRRAEPRDDLITIIVSEPLKSGRTMTDEEALSMTFQLWMAGLDTVANALGYTFRYLAAHPEQRALIVDGTVNPREVTEEMLRVRSVVNTSRVVTADTELGGCPVKAGDRVILSTAAANRDRTEFEDADQVVFGRSPNRHIAFGAGRHRCLGSHLARLELEIVIEEWHKRIPDYRVPGDAIITDHVGSVSGLTALPLEWDVTD</sequence>
<evidence type="ECO:0000313" key="9">
    <source>
        <dbReference type="EMBL" id="QMS99781.1"/>
    </source>
</evidence>
<organism evidence="9 10">
    <name type="scientific">Gordonia jinghuaiqii</name>
    <dbReference type="NCBI Taxonomy" id="2758710"/>
    <lineage>
        <taxon>Bacteria</taxon>
        <taxon>Bacillati</taxon>
        <taxon>Actinomycetota</taxon>
        <taxon>Actinomycetes</taxon>
        <taxon>Mycobacteriales</taxon>
        <taxon>Gordoniaceae</taxon>
        <taxon>Gordonia</taxon>
    </lineage>
</organism>
<comment type="cofactor">
    <cofactor evidence="1">
        <name>heme</name>
        <dbReference type="ChEBI" id="CHEBI:30413"/>
    </cofactor>
</comment>
<dbReference type="InterPro" id="IPR017972">
    <property type="entry name" value="Cyt_P450_CS"/>
</dbReference>
<evidence type="ECO:0000256" key="8">
    <source>
        <dbReference type="RuleBase" id="RU000461"/>
    </source>
</evidence>
<dbReference type="PRINTS" id="PR00359">
    <property type="entry name" value="BP450"/>
</dbReference>
<dbReference type="PRINTS" id="PR00385">
    <property type="entry name" value="P450"/>
</dbReference>
<dbReference type="PANTHER" id="PTHR46696:SF6">
    <property type="entry name" value="P450, PUTATIVE (EUROFUNG)-RELATED"/>
    <property type="match status" value="1"/>
</dbReference>
<keyword evidence="6 8" id="KW-0408">Iron</keyword>
<dbReference type="AlphaFoldDB" id="A0A7D7QFL5"/>
<keyword evidence="3 8" id="KW-0349">Heme</keyword>
<dbReference type="InterPro" id="IPR036396">
    <property type="entry name" value="Cyt_P450_sf"/>
</dbReference>
<keyword evidence="4 8" id="KW-0479">Metal-binding</keyword>
<evidence type="ECO:0000256" key="5">
    <source>
        <dbReference type="ARBA" id="ARBA00023002"/>
    </source>
</evidence>
<dbReference type="RefSeq" id="WP_219849163.1">
    <property type="nucleotide sequence ID" value="NZ_CP059491.1"/>
</dbReference>
<evidence type="ECO:0000313" key="10">
    <source>
        <dbReference type="Proteomes" id="UP000515663"/>
    </source>
</evidence>